<reference evidence="2" key="1">
    <citation type="submission" date="2014-01" db="EMBL/GenBank/DDBJ databases">
        <title>The genome of the white-rot fungus Pycnoporus cinnabarinus: a basidiomycete model with a versatile arsenal for lignocellulosic biomass breakdown.</title>
        <authorList>
            <person name="Levasseur A."/>
            <person name="Lomascolo A."/>
            <person name="Ruiz-Duenas F.J."/>
            <person name="Uzan E."/>
            <person name="Piumi F."/>
            <person name="Kues U."/>
            <person name="Ram A.F.J."/>
            <person name="Murat C."/>
            <person name="Haon M."/>
            <person name="Benoit I."/>
            <person name="Arfi Y."/>
            <person name="Chevret D."/>
            <person name="Drula E."/>
            <person name="Kwon M.J."/>
            <person name="Gouret P."/>
            <person name="Lesage-Meessen L."/>
            <person name="Lombard V."/>
            <person name="Mariette J."/>
            <person name="Noirot C."/>
            <person name="Park J."/>
            <person name="Patyshakuliyeva A."/>
            <person name="Wieneger R.A.B."/>
            <person name="Wosten H.A.B."/>
            <person name="Martin F."/>
            <person name="Coutinho P.M."/>
            <person name="de Vries R."/>
            <person name="Martinez A.T."/>
            <person name="Klopp C."/>
            <person name="Pontarotti P."/>
            <person name="Henrissat B."/>
            <person name="Record E."/>
        </authorList>
    </citation>
    <scope>NUCLEOTIDE SEQUENCE [LARGE SCALE GENOMIC DNA]</scope>
    <source>
        <strain evidence="2">BRFM137</strain>
    </source>
</reference>
<dbReference type="Proteomes" id="UP000029665">
    <property type="component" value="Unassembled WGS sequence"/>
</dbReference>
<name>A0A060STZ7_PYCCI</name>
<keyword evidence="3" id="KW-1185">Reference proteome</keyword>
<protein>
    <submittedName>
        <fullName evidence="2">Uncharacterized protein</fullName>
    </submittedName>
</protein>
<organism evidence="2 3">
    <name type="scientific">Pycnoporus cinnabarinus</name>
    <name type="common">Cinnabar-red polypore</name>
    <name type="synonym">Trametes cinnabarina</name>
    <dbReference type="NCBI Taxonomy" id="5643"/>
    <lineage>
        <taxon>Eukaryota</taxon>
        <taxon>Fungi</taxon>
        <taxon>Dikarya</taxon>
        <taxon>Basidiomycota</taxon>
        <taxon>Agaricomycotina</taxon>
        <taxon>Agaricomycetes</taxon>
        <taxon>Polyporales</taxon>
        <taxon>Polyporaceae</taxon>
        <taxon>Trametes</taxon>
    </lineage>
</organism>
<accession>A0A060STZ7</accession>
<feature type="signal peptide" evidence="1">
    <location>
        <begin position="1"/>
        <end position="19"/>
    </location>
</feature>
<dbReference type="EMBL" id="CCBP010000311">
    <property type="protein sequence ID" value="CDO75928.1"/>
    <property type="molecule type" value="Genomic_DNA"/>
</dbReference>
<evidence type="ECO:0000256" key="1">
    <source>
        <dbReference type="SAM" id="SignalP"/>
    </source>
</evidence>
<proteinExistence type="predicted"/>
<sequence length="202" mass="20843">MPSFSSLTIAIALATSIMAHPPTIVSRASPVPGCDGLGVGVFNSASRFKLGAVNTTLANANITGAPLVVNSAGATNSATFWHLGTWAQYPDPLEYTSISLANGTLVIEGDGAPPAQAAPVDAGNSLEWFSSSTADPAEGAQIYCGVPPPGNAGSPVLAVNGDTDSFSLCQSSFENVVYYKAQPDHGYDFDSCYPVKLVFTFF</sequence>
<gene>
    <name evidence="2" type="ORF">BN946_scf184873.g17</name>
</gene>
<dbReference type="OMA" id="ANRSDEY"/>
<evidence type="ECO:0000313" key="3">
    <source>
        <dbReference type="Proteomes" id="UP000029665"/>
    </source>
</evidence>
<dbReference type="HOGENOM" id="CLU_111198_0_0_1"/>
<comment type="caution">
    <text evidence="2">The sequence shown here is derived from an EMBL/GenBank/DDBJ whole genome shotgun (WGS) entry which is preliminary data.</text>
</comment>
<keyword evidence="1" id="KW-0732">Signal</keyword>
<dbReference type="AlphaFoldDB" id="A0A060STZ7"/>
<feature type="chain" id="PRO_5001587788" evidence="1">
    <location>
        <begin position="20"/>
        <end position="202"/>
    </location>
</feature>
<dbReference type="OrthoDB" id="2844016at2759"/>
<evidence type="ECO:0000313" key="2">
    <source>
        <dbReference type="EMBL" id="CDO75928.1"/>
    </source>
</evidence>